<keyword evidence="4" id="KW-1185">Reference proteome</keyword>
<evidence type="ECO:0000313" key="3">
    <source>
        <dbReference type="EMBL" id="KFN51540.1"/>
    </source>
</evidence>
<dbReference type="PROSITE" id="PS50405">
    <property type="entry name" value="GST_CTER"/>
    <property type="match status" value="1"/>
</dbReference>
<dbReference type="CDD" id="cd03188">
    <property type="entry name" value="GST_C_Beta"/>
    <property type="match status" value="1"/>
</dbReference>
<name>A0A091C4I3_9GAMM</name>
<sequence>MKLYYMPGACSLSPHIALREAGLDFELVAVGRDKKTSDGRDFREINPFGYVPALELDDGEVMTEGPAIVQYIADLKPEVGQAPANGSRERYRLQSWLGLINSEIHKSIGALFNPALDEAGRAAAVARIEDRLGTLEKLVGDAYLLGAHYSVADAYLYVVLSWLGFHKLDLGRWPKLKALHDRVDARPAVQAARAAERTAGKNA</sequence>
<dbReference type="STRING" id="1121013.GCA_000426365_00730"/>
<dbReference type="Pfam" id="PF13409">
    <property type="entry name" value="GST_N_2"/>
    <property type="match status" value="1"/>
</dbReference>
<evidence type="ECO:0000259" key="2">
    <source>
        <dbReference type="PROSITE" id="PS50405"/>
    </source>
</evidence>
<dbReference type="Gene3D" id="1.20.1050.10">
    <property type="match status" value="1"/>
</dbReference>
<dbReference type="SFLD" id="SFLDG00358">
    <property type="entry name" value="Main_(cytGST)"/>
    <property type="match status" value="1"/>
</dbReference>
<dbReference type="InterPro" id="IPR010987">
    <property type="entry name" value="Glutathione-S-Trfase_C-like"/>
</dbReference>
<proteinExistence type="predicted"/>
<reference evidence="3 4" key="1">
    <citation type="submission" date="2013-09" db="EMBL/GenBank/DDBJ databases">
        <title>Genome sequencing of Arenimonas composti.</title>
        <authorList>
            <person name="Chen F."/>
            <person name="Wang G."/>
        </authorList>
    </citation>
    <scope>NUCLEOTIDE SEQUENCE [LARGE SCALE GENOMIC DNA]</scope>
    <source>
        <strain evidence="3 4">TR7-09</strain>
    </source>
</reference>
<dbReference type="SUPFAM" id="SSF52833">
    <property type="entry name" value="Thioredoxin-like"/>
    <property type="match status" value="1"/>
</dbReference>
<accession>A0A091C4I3</accession>
<dbReference type="SFLD" id="SFLDS00019">
    <property type="entry name" value="Glutathione_Transferase_(cytos"/>
    <property type="match status" value="1"/>
</dbReference>
<evidence type="ECO:0000259" key="1">
    <source>
        <dbReference type="PROSITE" id="PS50404"/>
    </source>
</evidence>
<dbReference type="InterPro" id="IPR036282">
    <property type="entry name" value="Glutathione-S-Trfase_C_sf"/>
</dbReference>
<evidence type="ECO:0008006" key="5">
    <source>
        <dbReference type="Google" id="ProtNLM"/>
    </source>
</evidence>
<dbReference type="Proteomes" id="UP000029391">
    <property type="component" value="Unassembled WGS sequence"/>
</dbReference>
<dbReference type="eggNOG" id="COG0625">
    <property type="taxonomic scope" value="Bacteria"/>
</dbReference>
<dbReference type="RefSeq" id="WP_026816194.1">
    <property type="nucleotide sequence ID" value="NZ_AUFF01000001.1"/>
</dbReference>
<feature type="domain" description="GST N-terminal" evidence="1">
    <location>
        <begin position="1"/>
        <end position="80"/>
    </location>
</feature>
<dbReference type="AlphaFoldDB" id="A0A091C4I3"/>
<dbReference type="PANTHER" id="PTHR44051">
    <property type="entry name" value="GLUTATHIONE S-TRANSFERASE-RELATED"/>
    <property type="match status" value="1"/>
</dbReference>
<protein>
    <recommendedName>
        <fullName evidence="5">Glutathione S-transferase</fullName>
    </recommendedName>
</protein>
<dbReference type="Pfam" id="PF14497">
    <property type="entry name" value="GST_C_3"/>
    <property type="match status" value="1"/>
</dbReference>
<evidence type="ECO:0000313" key="4">
    <source>
        <dbReference type="Proteomes" id="UP000029391"/>
    </source>
</evidence>
<feature type="domain" description="GST C-terminal" evidence="2">
    <location>
        <begin position="86"/>
        <end position="203"/>
    </location>
</feature>
<dbReference type="InterPro" id="IPR040079">
    <property type="entry name" value="Glutathione_S-Trfase"/>
</dbReference>
<dbReference type="InterPro" id="IPR004045">
    <property type="entry name" value="Glutathione_S-Trfase_N"/>
</dbReference>
<dbReference type="SUPFAM" id="SSF47616">
    <property type="entry name" value="GST C-terminal domain-like"/>
    <property type="match status" value="1"/>
</dbReference>
<dbReference type="SFLD" id="SFLDG01150">
    <property type="entry name" value="Main.1:_Beta-like"/>
    <property type="match status" value="1"/>
</dbReference>
<dbReference type="InterPro" id="IPR004046">
    <property type="entry name" value="GST_C"/>
</dbReference>
<organism evidence="3 4">
    <name type="scientific">Arenimonas composti TR7-09 = DSM 18010</name>
    <dbReference type="NCBI Taxonomy" id="1121013"/>
    <lineage>
        <taxon>Bacteria</taxon>
        <taxon>Pseudomonadati</taxon>
        <taxon>Pseudomonadota</taxon>
        <taxon>Gammaproteobacteria</taxon>
        <taxon>Lysobacterales</taxon>
        <taxon>Lysobacteraceae</taxon>
        <taxon>Arenimonas</taxon>
    </lineage>
</organism>
<dbReference type="EMBL" id="AWXU01000004">
    <property type="protein sequence ID" value="KFN51540.1"/>
    <property type="molecule type" value="Genomic_DNA"/>
</dbReference>
<dbReference type="PROSITE" id="PS50404">
    <property type="entry name" value="GST_NTER"/>
    <property type="match status" value="1"/>
</dbReference>
<dbReference type="InterPro" id="IPR036249">
    <property type="entry name" value="Thioredoxin-like_sf"/>
</dbReference>
<comment type="caution">
    <text evidence="3">The sequence shown here is derived from an EMBL/GenBank/DDBJ whole genome shotgun (WGS) entry which is preliminary data.</text>
</comment>
<dbReference type="OrthoDB" id="8772754at2"/>
<dbReference type="Gene3D" id="3.40.30.10">
    <property type="entry name" value="Glutaredoxin"/>
    <property type="match status" value="1"/>
</dbReference>
<dbReference type="PANTHER" id="PTHR44051:SF8">
    <property type="entry name" value="GLUTATHIONE S-TRANSFERASE GSTA"/>
    <property type="match status" value="1"/>
</dbReference>
<gene>
    <name evidence="3" type="ORF">P873_00340</name>
</gene>
<dbReference type="CDD" id="cd03057">
    <property type="entry name" value="GST_N_Beta"/>
    <property type="match status" value="1"/>
</dbReference>